<reference evidence="1 2" key="1">
    <citation type="submission" date="2020-01" db="EMBL/GenBank/DDBJ databases">
        <authorList>
            <person name="Chen J."/>
            <person name="Zhu S."/>
            <person name="Yang J."/>
        </authorList>
    </citation>
    <scope>NUCLEOTIDE SEQUENCE [LARGE SCALE GENOMIC DNA]</scope>
    <source>
        <strain evidence="1 2">345S023</strain>
    </source>
</reference>
<comment type="caution">
    <text evidence="1">The sequence shown here is derived from an EMBL/GenBank/DDBJ whole genome shotgun (WGS) entry which is preliminary data.</text>
</comment>
<dbReference type="GO" id="GO:0016301">
    <property type="term" value="F:kinase activity"/>
    <property type="evidence" value="ECO:0007669"/>
    <property type="project" value="UniProtKB-KW"/>
</dbReference>
<keyword evidence="2" id="KW-1185">Reference proteome</keyword>
<name>A0A7X5RKI8_9ALTE</name>
<evidence type="ECO:0000313" key="1">
    <source>
        <dbReference type="EMBL" id="NDV91038.1"/>
    </source>
</evidence>
<dbReference type="RefSeq" id="WP_163084622.1">
    <property type="nucleotide sequence ID" value="NZ_JAAAWN010000007.1"/>
</dbReference>
<gene>
    <name evidence="1" type="ORF">GTH32_07530</name>
</gene>
<keyword evidence="1" id="KW-0418">Kinase</keyword>
<organism evidence="1 2">
    <name type="scientific">Alteromonas profundi</name>
    <dbReference type="NCBI Taxonomy" id="2696062"/>
    <lineage>
        <taxon>Bacteria</taxon>
        <taxon>Pseudomonadati</taxon>
        <taxon>Pseudomonadota</taxon>
        <taxon>Gammaproteobacteria</taxon>
        <taxon>Alteromonadales</taxon>
        <taxon>Alteromonadaceae</taxon>
        <taxon>Alteromonas/Salinimonas group</taxon>
        <taxon>Alteromonas</taxon>
    </lineage>
</organism>
<dbReference type="Proteomes" id="UP000470213">
    <property type="component" value="Unassembled WGS sequence"/>
</dbReference>
<proteinExistence type="predicted"/>
<evidence type="ECO:0000313" key="2">
    <source>
        <dbReference type="Proteomes" id="UP000470213"/>
    </source>
</evidence>
<protein>
    <submittedName>
        <fullName evidence="1">Ribose-phosphate pyrophosphokinase</fullName>
    </submittedName>
</protein>
<dbReference type="PROSITE" id="PS51257">
    <property type="entry name" value="PROKAR_LIPOPROTEIN"/>
    <property type="match status" value="1"/>
</dbReference>
<sequence length="157" mass="17184">MKIKHALMGVAVCSLTWTLTGCGEDNENVEDTMTDKPTIVEQESTEDERVKAVTDLAAEPIAQGEVRDASHKKQVTLTGAIFYKEVEGGFYAFVSDEGERYTLHGLDEVFQKNGLVVEITGLPNPDLMTTTQFGTVLKVLNVEVLDTSKVIEGHATH</sequence>
<keyword evidence="1" id="KW-0808">Transferase</keyword>
<dbReference type="AlphaFoldDB" id="A0A7X5RKI8"/>
<dbReference type="EMBL" id="JAAAWN010000007">
    <property type="protein sequence ID" value="NDV91038.1"/>
    <property type="molecule type" value="Genomic_DNA"/>
</dbReference>
<accession>A0A7X5RKI8</accession>